<dbReference type="Proteomes" id="UP000058074">
    <property type="component" value="Chromosome"/>
</dbReference>
<dbReference type="AlphaFoldDB" id="A0A0N9VAM6"/>
<dbReference type="PATRIC" id="fig|33050.5.peg.2903"/>
<protein>
    <submittedName>
        <fullName evidence="1">Uncharacterized protein</fullName>
    </submittedName>
</protein>
<name>A0A0N9VAM6_SPHMC</name>
<reference evidence="1 2" key="1">
    <citation type="journal article" date="2015" name="Genome Announc.">
        <title>Complete Genome Sequence of Polypropylene Glycol- and Polyethylene Glycol-Degrading Sphingopyxis macrogoltabida Strain EY-1.</title>
        <authorList>
            <person name="Ohtsubo Y."/>
            <person name="Nagata Y."/>
            <person name="Numata M."/>
            <person name="Tsuchikane K."/>
            <person name="Hosoyama A."/>
            <person name="Yamazoe A."/>
            <person name="Tsuda M."/>
            <person name="Fujita N."/>
            <person name="Kawai F."/>
        </authorList>
    </citation>
    <scope>NUCLEOTIDE SEQUENCE [LARGE SCALE GENOMIC DNA]</scope>
    <source>
        <strain evidence="1 2">EY-1</strain>
    </source>
</reference>
<evidence type="ECO:0000313" key="1">
    <source>
        <dbReference type="EMBL" id="ALH81441.1"/>
    </source>
</evidence>
<organism evidence="1 2">
    <name type="scientific">Sphingopyxis macrogoltabida</name>
    <name type="common">Sphingomonas macrogoltabidus</name>
    <dbReference type="NCBI Taxonomy" id="33050"/>
    <lineage>
        <taxon>Bacteria</taxon>
        <taxon>Pseudomonadati</taxon>
        <taxon>Pseudomonadota</taxon>
        <taxon>Alphaproteobacteria</taxon>
        <taxon>Sphingomonadales</taxon>
        <taxon>Sphingomonadaceae</taxon>
        <taxon>Sphingopyxis</taxon>
    </lineage>
</organism>
<dbReference type="RefSeq" id="WP_054588653.1">
    <property type="nucleotide sequence ID" value="NZ_CP012700.1"/>
</dbReference>
<dbReference type="EMBL" id="CP012700">
    <property type="protein sequence ID" value="ALH81441.1"/>
    <property type="molecule type" value="Genomic_DNA"/>
</dbReference>
<sequence>MRYETSAQGKKPGRSRFHIERTIVFDLLTLRDTDDDAAHRLLRAVFGNGETHAASVSRFS</sequence>
<accession>A0A0N9VAM6</accession>
<gene>
    <name evidence="1" type="ORF">AN936_14030</name>
</gene>
<proteinExistence type="predicted"/>
<dbReference type="KEGG" id="smag:AN936_14030"/>
<evidence type="ECO:0000313" key="2">
    <source>
        <dbReference type="Proteomes" id="UP000058074"/>
    </source>
</evidence>